<evidence type="ECO:0000256" key="1">
    <source>
        <dbReference type="SAM" id="MobiDB-lite"/>
    </source>
</evidence>
<dbReference type="eggNOG" id="arCOG09325">
    <property type="taxonomic scope" value="Archaea"/>
</dbReference>
<dbReference type="GeneID" id="60510092"/>
<organism evidence="2 3">
    <name type="scientific">Natronomonas moolapensis (strain DSM 18674 / CECT 7526 / JCM 14361 / 8.8.11)</name>
    <dbReference type="NCBI Taxonomy" id="268739"/>
    <lineage>
        <taxon>Archaea</taxon>
        <taxon>Methanobacteriati</taxon>
        <taxon>Methanobacteriota</taxon>
        <taxon>Stenosarchaea group</taxon>
        <taxon>Halobacteria</taxon>
        <taxon>Halobacteriales</taxon>
        <taxon>Natronomonadaceae</taxon>
        <taxon>Natronomonas</taxon>
    </lineage>
</organism>
<dbReference type="EMBL" id="HF582854">
    <property type="protein sequence ID" value="CCQ36421.1"/>
    <property type="molecule type" value="Genomic_DNA"/>
</dbReference>
<name>M1XQK3_NATM8</name>
<reference evidence="2 3" key="1">
    <citation type="journal article" date="2013" name="Genome Announc.">
        <title>Genome of the haloarchaeon Natronomonas moolapensis, a neutrophilic member of a previously haloalkaliphilic genus.</title>
        <authorList>
            <person name="Dyall-Smith M.L."/>
            <person name="Pfeiffer F."/>
            <person name="Oberwinkler T."/>
            <person name="Klee K."/>
            <person name="Rampp M."/>
            <person name="Palm P."/>
            <person name="Gross K."/>
            <person name="Schuster S.C."/>
            <person name="Oesterhelt D."/>
        </authorList>
    </citation>
    <scope>NUCLEOTIDE SEQUENCE [LARGE SCALE GENOMIC DNA]</scope>
    <source>
        <strain evidence="3">DSM 18674 / JCM 14361 / 8.8.11</strain>
    </source>
</reference>
<dbReference type="KEGG" id="nmo:Nmlp_2250"/>
<dbReference type="OrthoDB" id="224006at2157"/>
<dbReference type="Proteomes" id="UP000011867">
    <property type="component" value="Chromosome"/>
</dbReference>
<feature type="region of interest" description="Disordered" evidence="1">
    <location>
        <begin position="64"/>
        <end position="104"/>
    </location>
</feature>
<dbReference type="RefSeq" id="WP_015409221.1">
    <property type="nucleotide sequence ID" value="NC_020388.1"/>
</dbReference>
<evidence type="ECO:0000313" key="3">
    <source>
        <dbReference type="Proteomes" id="UP000011867"/>
    </source>
</evidence>
<sequence>MLDRLRSFLHDAWPFVGAAYLSYLALRPPPVRYVGVGGLVVVTPLLLGWTVGRLFGVGPWADSAADGTKTADDSGTPDADGPSNGAAADGEPTGSDGGEDRGTD</sequence>
<evidence type="ECO:0000313" key="2">
    <source>
        <dbReference type="EMBL" id="CCQ36421.1"/>
    </source>
</evidence>
<gene>
    <name evidence="2" type="ordered locus">Nmlp_2250</name>
</gene>
<proteinExistence type="predicted"/>
<dbReference type="HOGENOM" id="CLU_2243929_0_0_2"/>
<keyword evidence="3" id="KW-1185">Reference proteome</keyword>
<accession>M1XQK3</accession>
<protein>
    <submittedName>
        <fullName evidence="2">Uncharacterized protein</fullName>
    </submittedName>
</protein>
<dbReference type="AlphaFoldDB" id="M1XQK3"/>